<organism evidence="3 4">
    <name type="scientific">Estrella lausannensis</name>
    <dbReference type="NCBI Taxonomy" id="483423"/>
    <lineage>
        <taxon>Bacteria</taxon>
        <taxon>Pseudomonadati</taxon>
        <taxon>Chlamydiota</taxon>
        <taxon>Chlamydiia</taxon>
        <taxon>Parachlamydiales</taxon>
        <taxon>Candidatus Criblamydiaceae</taxon>
        <taxon>Estrella</taxon>
    </lineage>
</organism>
<gene>
    <name evidence="3" type="ORF">ELAC_0724</name>
</gene>
<sequence>MQPSAFTKDGKPMEEFPALSQDTHGQGSIRRRRGNNSSLEQSPKKEERSKKVSNAQKEVVERQSVTTDPPEIKSRVKQEAPQGGINIYMLLKNILPETLSCLGSTDEESSFSMEEGMLRRKLLEELSRSKDVEMKSAESGNGDSSEEVTRLKSLIERKDSINSRLREKIARLEEASKEGGVKATEPSLSEAKDLVREIDLLTAKLHPETTHPELVTPHDVRQTILQLSKQVESLKQTLEIEPRFFCDLTCSMLKKQQHRELTDKIRFLQEKLGVLLSDLTTAVDSQPKIDGSDLGKAKLAKHYTPTYQGLESICNEYLAMKDLFDIYIAELQRKIITDEQMVFQIPAAHLTTISYVMEAFTAIDMQKKLESADERYSKRYERLRELLLKRVNIEENLNHVAHTIYSKLMGIGAGEFISKMESSLVLIRNNVSNPRAIQVKSLQDWFLIKTLTKEIKAIQSFIAMAADSRRVIREMASSSAALGEEQVLMHYNTLKSEYKELKRRADQLLGLMQNVQAALKKQVEEWETDPRITDYNLQRQAIVRGTTESVIKEQEYTPFLEAHRERKQLLAQITSELKTFNESFVAARKEANRLYDSIQRSGVHISETRFNVQGYTDPELELPAAQMPSKAEEEKQIGLSSSQIASSSMSHSTASDEEKKTPSLSPQEEGSPSTVVEGQSALSGSSGGDGKASKEEDDGKGGSLETT</sequence>
<accession>A0A0H5DNV4</accession>
<evidence type="ECO:0000313" key="4">
    <source>
        <dbReference type="Proteomes" id="UP000220251"/>
    </source>
</evidence>
<dbReference type="AlphaFoldDB" id="A0A0H5DNV4"/>
<keyword evidence="1" id="KW-0175">Coiled coil</keyword>
<keyword evidence="4" id="KW-1185">Reference proteome</keyword>
<reference evidence="4" key="1">
    <citation type="submission" date="2015-06" db="EMBL/GenBank/DDBJ databases">
        <authorList>
            <person name="Bertelli C."/>
        </authorList>
    </citation>
    <scope>NUCLEOTIDE SEQUENCE [LARGE SCALE GENOMIC DNA]</scope>
    <source>
        <strain evidence="4">CRIB-30</strain>
    </source>
</reference>
<feature type="region of interest" description="Disordered" evidence="2">
    <location>
        <begin position="1"/>
        <end position="79"/>
    </location>
</feature>
<dbReference type="EMBL" id="CWGJ01000011">
    <property type="protein sequence ID" value="CRX38076.1"/>
    <property type="molecule type" value="Genomic_DNA"/>
</dbReference>
<dbReference type="RefSeq" id="WP_143406429.1">
    <property type="nucleotide sequence ID" value="NZ_CWGJ01000011.1"/>
</dbReference>
<feature type="region of interest" description="Disordered" evidence="2">
    <location>
        <begin position="625"/>
        <end position="707"/>
    </location>
</feature>
<protein>
    <submittedName>
        <fullName evidence="3">Uncharacterized protein</fullName>
    </submittedName>
</protein>
<dbReference type="Proteomes" id="UP000220251">
    <property type="component" value="Unassembled WGS sequence"/>
</dbReference>
<feature type="compositionally biased region" description="Basic and acidic residues" evidence="2">
    <location>
        <begin position="691"/>
        <end position="700"/>
    </location>
</feature>
<feature type="compositionally biased region" description="Polar residues" evidence="2">
    <location>
        <begin position="662"/>
        <end position="677"/>
    </location>
</feature>
<evidence type="ECO:0000256" key="1">
    <source>
        <dbReference type="SAM" id="Coils"/>
    </source>
</evidence>
<feature type="compositionally biased region" description="Low complexity" evidence="2">
    <location>
        <begin position="640"/>
        <end position="653"/>
    </location>
</feature>
<proteinExistence type="predicted"/>
<name>A0A0H5DNV4_9BACT</name>
<evidence type="ECO:0000256" key="2">
    <source>
        <dbReference type="SAM" id="MobiDB-lite"/>
    </source>
</evidence>
<feature type="coiled-coil region" evidence="1">
    <location>
        <begin position="491"/>
        <end position="518"/>
    </location>
</feature>
<evidence type="ECO:0000313" key="3">
    <source>
        <dbReference type="EMBL" id="CRX38076.1"/>
    </source>
</evidence>